<evidence type="ECO:0000313" key="2">
    <source>
        <dbReference type="EMBL" id="GAW00153.1"/>
    </source>
</evidence>
<dbReference type="EMBL" id="BDGU01000027">
    <property type="protein sequence ID" value="GAW00153.1"/>
    <property type="molecule type" value="Genomic_DNA"/>
</dbReference>
<reference evidence="2 3" key="1">
    <citation type="submission" date="2016-08" db="EMBL/GenBank/DDBJ databases">
        <authorList>
            <consortium name="Lentinula edodes genome sequencing consortium"/>
            <person name="Sakamoto Y."/>
            <person name="Nakade K."/>
            <person name="Sato S."/>
            <person name="Yoshida Y."/>
            <person name="Miyazaki K."/>
            <person name="Natsume S."/>
            <person name="Konno N."/>
        </authorList>
    </citation>
    <scope>NUCLEOTIDE SEQUENCE [LARGE SCALE GENOMIC DNA]</scope>
    <source>
        <strain evidence="2 3">NBRC 111202</strain>
    </source>
</reference>
<keyword evidence="3" id="KW-1185">Reference proteome</keyword>
<reference evidence="2 3" key="2">
    <citation type="submission" date="2017-02" db="EMBL/GenBank/DDBJ databases">
        <title>A genome survey and senescence transcriptome analysis in Lentinula edodes.</title>
        <authorList>
            <person name="Sakamoto Y."/>
            <person name="Nakade K."/>
            <person name="Sato S."/>
            <person name="Yoshida Y."/>
            <person name="Miyazaki K."/>
            <person name="Natsume S."/>
            <person name="Konno N."/>
        </authorList>
    </citation>
    <scope>NUCLEOTIDE SEQUENCE [LARGE SCALE GENOMIC DNA]</scope>
    <source>
        <strain evidence="2 3">NBRC 111202</strain>
    </source>
</reference>
<name>A0A1Q3DYR9_LENED</name>
<comment type="caution">
    <text evidence="2">The sequence shown here is derived from an EMBL/GenBank/DDBJ whole genome shotgun (WGS) entry which is preliminary data.</text>
</comment>
<evidence type="ECO:0000313" key="3">
    <source>
        <dbReference type="Proteomes" id="UP000188533"/>
    </source>
</evidence>
<dbReference type="AlphaFoldDB" id="A0A1Q3DYR9"/>
<evidence type="ECO:0000256" key="1">
    <source>
        <dbReference type="SAM" id="SignalP"/>
    </source>
</evidence>
<feature type="signal peptide" evidence="1">
    <location>
        <begin position="1"/>
        <end position="20"/>
    </location>
</feature>
<protein>
    <submittedName>
        <fullName evidence="2">Uncharacterized protein</fullName>
    </submittedName>
</protein>
<organism evidence="2 3">
    <name type="scientific">Lentinula edodes</name>
    <name type="common">Shiitake mushroom</name>
    <name type="synonym">Lentinus edodes</name>
    <dbReference type="NCBI Taxonomy" id="5353"/>
    <lineage>
        <taxon>Eukaryota</taxon>
        <taxon>Fungi</taxon>
        <taxon>Dikarya</taxon>
        <taxon>Basidiomycota</taxon>
        <taxon>Agaricomycotina</taxon>
        <taxon>Agaricomycetes</taxon>
        <taxon>Agaricomycetidae</taxon>
        <taxon>Agaricales</taxon>
        <taxon>Marasmiineae</taxon>
        <taxon>Omphalotaceae</taxon>
        <taxon>Lentinula</taxon>
    </lineage>
</organism>
<dbReference type="Proteomes" id="UP000188533">
    <property type="component" value="Unassembled WGS sequence"/>
</dbReference>
<proteinExistence type="predicted"/>
<dbReference type="STRING" id="5353.A0A1Q3DYR9"/>
<gene>
    <name evidence="2" type="ORF">LENED_001653</name>
</gene>
<sequence length="145" mass="16239">MKFSIAFTFFLVSLSQLVYSSPILASREEEVVWSPTITYPLGDDIVWQSGNTVYNMTWETDNIPEDARNNTGIIMLGYLDDNDTSSDEHLDWRKPLACGFPLTNGIAYFTLDPSRNLTTRDSYVLCLLGDSGNISNRLTIQAAQA</sequence>
<keyword evidence="1" id="KW-0732">Signal</keyword>
<feature type="chain" id="PRO_5012185228" evidence="1">
    <location>
        <begin position="21"/>
        <end position="145"/>
    </location>
</feature>
<accession>A0A1Q3DYR9</accession>